<sequence>MVDKKQTKSYKRAQSTAGTRSIESEVTSDSQARNLLANQPKLTPKSKTPQKSLKTVRKEQKVIRLYGKKKAPREYTEKELDIPKLNMAVNPGVIVKKSGKKGKVFIADNDPLVYTRLIRQINDSRDSINESKLEKSRRLEEIRELRKQEMERKEQEKVDKIENKKAEIKNKANLARANRRKDNKGSAEAAKPKKRGVSFA</sequence>
<reference evidence="12" key="1">
    <citation type="submission" date="2016-05" db="EMBL/GenBank/DDBJ databases">
        <title>Comparative genomics of biotechnologically important yeasts.</title>
        <authorList>
            <consortium name="DOE Joint Genome Institute"/>
            <person name="Riley R."/>
            <person name="Haridas S."/>
            <person name="Wolfe K.H."/>
            <person name="Lopes M.R."/>
            <person name="Hittinger C.T."/>
            <person name="Goker M."/>
            <person name="Salamov A."/>
            <person name="Wisecaver J."/>
            <person name="Long T.M."/>
            <person name="Aerts A.L."/>
            <person name="Barry K."/>
            <person name="Choi C."/>
            <person name="Clum A."/>
            <person name="Coughlan A.Y."/>
            <person name="Deshpande S."/>
            <person name="Douglass A.P."/>
            <person name="Hanson S.J."/>
            <person name="Klenk H.-P."/>
            <person name="Labutti K."/>
            <person name="Lapidus A."/>
            <person name="Lindquist E."/>
            <person name="Lipzen A."/>
            <person name="Meier-Kolthoff J.P."/>
            <person name="Ohm R.A."/>
            <person name="Otillar R.P."/>
            <person name="Pangilinan J."/>
            <person name="Peng Y."/>
            <person name="Rokas A."/>
            <person name="Rosa C.A."/>
            <person name="Scheuner C."/>
            <person name="Sibirny A.A."/>
            <person name="Slot J.C."/>
            <person name="Stielow J.B."/>
            <person name="Sun H."/>
            <person name="Kurtzman C.P."/>
            <person name="Blackwell M."/>
            <person name="Grigoriev I.V."/>
            <person name="Jeffries T.W."/>
        </authorList>
    </citation>
    <scope>NUCLEOTIDE SEQUENCE [LARGE SCALE GENOMIC DNA]</scope>
    <source>
        <strain evidence="12">NRRL Y-12698</strain>
    </source>
</reference>
<comment type="similarity">
    <text evidence="2">Belongs to the LOC1 family.</text>
</comment>
<evidence type="ECO:0000256" key="7">
    <source>
        <dbReference type="ARBA" id="ARBA00022816"/>
    </source>
</evidence>
<gene>
    <name evidence="11" type="ORF">BABINDRAFT_63552</name>
</gene>
<dbReference type="STRING" id="984486.A0A1E3QPU0"/>
<evidence type="ECO:0000256" key="5">
    <source>
        <dbReference type="ARBA" id="ARBA00022448"/>
    </source>
</evidence>
<comment type="subcellular location">
    <subcellularLocation>
        <location evidence="1">Nucleus</location>
        <location evidence="1">Nucleolus</location>
    </subcellularLocation>
</comment>
<dbReference type="EMBL" id="KV454433">
    <property type="protein sequence ID" value="ODQ78987.1"/>
    <property type="molecule type" value="Genomic_DNA"/>
</dbReference>
<dbReference type="Proteomes" id="UP000094336">
    <property type="component" value="Unassembled WGS sequence"/>
</dbReference>
<dbReference type="PANTHER" id="PTHR28028">
    <property type="entry name" value="60S RIBOSOMAL SUBUNIT ASSEMBLY/EXPORT PROTEIN LOC1"/>
    <property type="match status" value="1"/>
</dbReference>
<dbReference type="GO" id="GO:0003729">
    <property type="term" value="F:mRNA binding"/>
    <property type="evidence" value="ECO:0007669"/>
    <property type="project" value="InterPro"/>
</dbReference>
<evidence type="ECO:0000256" key="6">
    <source>
        <dbReference type="ARBA" id="ARBA00022517"/>
    </source>
</evidence>
<dbReference type="RefSeq" id="XP_018984315.1">
    <property type="nucleotide sequence ID" value="XM_019132411.1"/>
</dbReference>
<proteinExistence type="inferred from homology"/>
<feature type="region of interest" description="Disordered" evidence="10">
    <location>
        <begin position="1"/>
        <end position="59"/>
    </location>
</feature>
<dbReference type="GO" id="GO:0051028">
    <property type="term" value="P:mRNA transport"/>
    <property type="evidence" value="ECO:0007669"/>
    <property type="project" value="UniProtKB-KW"/>
</dbReference>
<feature type="region of interest" description="Disordered" evidence="10">
    <location>
        <begin position="147"/>
        <end position="200"/>
    </location>
</feature>
<evidence type="ECO:0000256" key="9">
    <source>
        <dbReference type="ARBA" id="ARBA00023242"/>
    </source>
</evidence>
<dbReference type="OrthoDB" id="1743802at2759"/>
<feature type="compositionally biased region" description="Basic and acidic residues" evidence="10">
    <location>
        <begin position="147"/>
        <end position="170"/>
    </location>
</feature>
<keyword evidence="9" id="KW-0539">Nucleus</keyword>
<dbReference type="AlphaFoldDB" id="A0A1E3QPU0"/>
<keyword evidence="7" id="KW-0509">mRNA transport</keyword>
<keyword evidence="8" id="KW-0175">Coiled coil</keyword>
<evidence type="ECO:0000256" key="10">
    <source>
        <dbReference type="SAM" id="MobiDB-lite"/>
    </source>
</evidence>
<evidence type="ECO:0000256" key="4">
    <source>
        <dbReference type="ARBA" id="ARBA00020853"/>
    </source>
</evidence>
<dbReference type="GO" id="GO:0042273">
    <property type="term" value="P:ribosomal large subunit biogenesis"/>
    <property type="evidence" value="ECO:0007669"/>
    <property type="project" value="InterPro"/>
</dbReference>
<accession>A0A1E3QPU0</accession>
<name>A0A1E3QPU0_9ASCO</name>
<keyword evidence="6" id="KW-0690">Ribosome biogenesis</keyword>
<dbReference type="GeneID" id="30150264"/>
<keyword evidence="12" id="KW-1185">Reference proteome</keyword>
<dbReference type="InterPro" id="IPR037650">
    <property type="entry name" value="Loc1"/>
</dbReference>
<evidence type="ECO:0000313" key="12">
    <source>
        <dbReference type="Proteomes" id="UP000094336"/>
    </source>
</evidence>
<dbReference type="GO" id="GO:0005730">
    <property type="term" value="C:nucleolus"/>
    <property type="evidence" value="ECO:0007669"/>
    <property type="project" value="UniProtKB-SubCell"/>
</dbReference>
<protein>
    <recommendedName>
        <fullName evidence="3">60S ribosomal subunit assembly/export protein LOC1</fullName>
    </recommendedName>
    <alternativeName>
        <fullName evidence="4">60S ribosomal subunit assembly/export protein loc1</fullName>
    </alternativeName>
</protein>
<organism evidence="11 12">
    <name type="scientific">Babjeviella inositovora NRRL Y-12698</name>
    <dbReference type="NCBI Taxonomy" id="984486"/>
    <lineage>
        <taxon>Eukaryota</taxon>
        <taxon>Fungi</taxon>
        <taxon>Dikarya</taxon>
        <taxon>Ascomycota</taxon>
        <taxon>Saccharomycotina</taxon>
        <taxon>Pichiomycetes</taxon>
        <taxon>Serinales incertae sedis</taxon>
        <taxon>Babjeviella</taxon>
    </lineage>
</organism>
<evidence type="ECO:0000256" key="8">
    <source>
        <dbReference type="ARBA" id="ARBA00023054"/>
    </source>
</evidence>
<keyword evidence="5" id="KW-0813">Transport</keyword>
<feature type="compositionally biased region" description="Polar residues" evidence="10">
    <location>
        <begin position="12"/>
        <end position="53"/>
    </location>
</feature>
<dbReference type="PANTHER" id="PTHR28028:SF1">
    <property type="entry name" value="60S RIBOSOMAL SUBUNIT ASSEMBLY_EXPORT PROTEIN LOC1"/>
    <property type="match status" value="1"/>
</dbReference>
<evidence type="ECO:0000256" key="2">
    <source>
        <dbReference type="ARBA" id="ARBA00008132"/>
    </source>
</evidence>
<evidence type="ECO:0000256" key="3">
    <source>
        <dbReference type="ARBA" id="ARBA00019670"/>
    </source>
</evidence>
<dbReference type="GO" id="GO:0030687">
    <property type="term" value="C:preribosome, large subunit precursor"/>
    <property type="evidence" value="ECO:0007669"/>
    <property type="project" value="TreeGrafter"/>
</dbReference>
<dbReference type="GO" id="GO:0008298">
    <property type="term" value="P:intracellular mRNA localization"/>
    <property type="evidence" value="ECO:0007669"/>
    <property type="project" value="TreeGrafter"/>
</dbReference>
<evidence type="ECO:0000313" key="11">
    <source>
        <dbReference type="EMBL" id="ODQ78987.1"/>
    </source>
</evidence>
<evidence type="ECO:0000256" key="1">
    <source>
        <dbReference type="ARBA" id="ARBA00004604"/>
    </source>
</evidence>